<comment type="caution">
    <text evidence="1">The sequence shown here is derived from an EMBL/GenBank/DDBJ whole genome shotgun (WGS) entry which is preliminary data.</text>
</comment>
<reference evidence="1" key="1">
    <citation type="submission" date="2020-11" db="EMBL/GenBank/DDBJ databases">
        <title>Bacterial whole genome sequence for Caenimonas sp. DR4.4.</title>
        <authorList>
            <person name="Le V."/>
            <person name="Ko S.-R."/>
            <person name="Ahn C.-Y."/>
            <person name="Oh H.-M."/>
        </authorList>
    </citation>
    <scope>NUCLEOTIDE SEQUENCE</scope>
    <source>
        <strain evidence="1">DR4.4</strain>
    </source>
</reference>
<sequence length="380" mass="41649">MKSEGAGDIVSALDERTRSLHPGDPADLEALAASDRFGADAFASLAARFGAAKAPGGWTLERTPRWRPGWLHRDNEQPFFDLFESAFGYRIDPRLWAWKYRDTTVPGMGAWKDGRLIAFFGAMPRPVLLFGKPESCVQICDVMVHPAERGVMTRSGALLMAAASYIERSVGYGRPHLFGFGFPTSKHLLLAQKLGLYEQVDTISELAWPAGASWGSRMLRVRSVHAKDAGAIDRLWKAMAQDFRGSVIGVRDAAFVRERFQQHPTVDYDCLLVRKGLTGTPLGIAVLRLVDAHLAELVDVIGPRRNFGSLVSAARAWAQERGAARLRAWVTTSHASLLSDGAASVTGLDLAVPANVWTAGPSPDQLRGHWWLMAGDTDFR</sequence>
<dbReference type="AlphaFoldDB" id="A0A931H7D3"/>
<protein>
    <submittedName>
        <fullName evidence="1">GNAT family N-acetyltransferase</fullName>
    </submittedName>
</protein>
<dbReference type="Gene3D" id="3.40.630.30">
    <property type="match status" value="1"/>
</dbReference>
<accession>A0A931H7D3</accession>
<evidence type="ECO:0000313" key="2">
    <source>
        <dbReference type="Proteomes" id="UP000651050"/>
    </source>
</evidence>
<keyword evidence="2" id="KW-1185">Reference proteome</keyword>
<organism evidence="1 2">
    <name type="scientific">Caenimonas aquaedulcis</name>
    <dbReference type="NCBI Taxonomy" id="2793270"/>
    <lineage>
        <taxon>Bacteria</taxon>
        <taxon>Pseudomonadati</taxon>
        <taxon>Pseudomonadota</taxon>
        <taxon>Betaproteobacteria</taxon>
        <taxon>Burkholderiales</taxon>
        <taxon>Comamonadaceae</taxon>
        <taxon>Caenimonas</taxon>
    </lineage>
</organism>
<dbReference type="RefSeq" id="WP_196987558.1">
    <property type="nucleotide sequence ID" value="NZ_JADWYS010000001.1"/>
</dbReference>
<dbReference type="InterPro" id="IPR016181">
    <property type="entry name" value="Acyl_CoA_acyltransferase"/>
</dbReference>
<dbReference type="SUPFAM" id="SSF55729">
    <property type="entry name" value="Acyl-CoA N-acyltransferases (Nat)"/>
    <property type="match status" value="1"/>
</dbReference>
<proteinExistence type="predicted"/>
<dbReference type="Pfam" id="PF13527">
    <property type="entry name" value="Acetyltransf_9"/>
    <property type="match status" value="1"/>
</dbReference>
<dbReference type="EMBL" id="JADWYS010000001">
    <property type="protein sequence ID" value="MBG9389782.1"/>
    <property type="molecule type" value="Genomic_DNA"/>
</dbReference>
<gene>
    <name evidence="1" type="ORF">I5803_17260</name>
</gene>
<name>A0A931H7D3_9BURK</name>
<dbReference type="Proteomes" id="UP000651050">
    <property type="component" value="Unassembled WGS sequence"/>
</dbReference>
<evidence type="ECO:0000313" key="1">
    <source>
        <dbReference type="EMBL" id="MBG9389782.1"/>
    </source>
</evidence>